<feature type="region of interest" description="Disordered" evidence="1">
    <location>
        <begin position="298"/>
        <end position="359"/>
    </location>
</feature>
<feature type="compositionally biased region" description="Basic residues" evidence="1">
    <location>
        <begin position="301"/>
        <end position="311"/>
    </location>
</feature>
<dbReference type="Pfam" id="PF00620">
    <property type="entry name" value="RhoGAP"/>
    <property type="match status" value="1"/>
</dbReference>
<feature type="region of interest" description="Disordered" evidence="1">
    <location>
        <begin position="766"/>
        <end position="813"/>
    </location>
</feature>
<dbReference type="Proteomes" id="UP000308267">
    <property type="component" value="Unassembled WGS sequence"/>
</dbReference>
<dbReference type="GO" id="GO:0005096">
    <property type="term" value="F:GTPase activator activity"/>
    <property type="evidence" value="ECO:0007669"/>
    <property type="project" value="TreeGrafter"/>
</dbReference>
<dbReference type="PANTHER" id="PTHR23179">
    <property type="entry name" value="T-CELL ACTIVATION RHO GTPASE ACTIVATING PROTEIN-RELATED"/>
    <property type="match status" value="1"/>
</dbReference>
<dbReference type="PROSITE" id="PS50238">
    <property type="entry name" value="RHOGAP"/>
    <property type="match status" value="1"/>
</dbReference>
<name>A0A4S2LAV5_OPIFE</name>
<feature type="compositionally biased region" description="Polar residues" evidence="1">
    <location>
        <begin position="1180"/>
        <end position="1190"/>
    </location>
</feature>
<feature type="compositionally biased region" description="Polar residues" evidence="1">
    <location>
        <begin position="1492"/>
        <end position="1516"/>
    </location>
</feature>
<dbReference type="STRING" id="147828.A0A4S2LAV5"/>
<evidence type="ECO:0000313" key="3">
    <source>
        <dbReference type="EMBL" id="TGZ60472.1"/>
    </source>
</evidence>
<evidence type="ECO:0000259" key="2">
    <source>
        <dbReference type="PROSITE" id="PS50238"/>
    </source>
</evidence>
<comment type="caution">
    <text evidence="3">The sequence shown here is derived from an EMBL/GenBank/DDBJ whole genome shotgun (WGS) entry which is preliminary data.</text>
</comment>
<feature type="compositionally biased region" description="Polar residues" evidence="1">
    <location>
        <begin position="1263"/>
        <end position="1272"/>
    </location>
</feature>
<feature type="region of interest" description="Disordered" evidence="1">
    <location>
        <begin position="1305"/>
        <end position="1331"/>
    </location>
</feature>
<dbReference type="InterPro" id="IPR008936">
    <property type="entry name" value="Rho_GTPase_activation_prot"/>
</dbReference>
<feature type="compositionally biased region" description="Basic and acidic residues" evidence="1">
    <location>
        <begin position="319"/>
        <end position="331"/>
    </location>
</feature>
<organism evidence="3 4">
    <name type="scientific">Opisthorchis felineus</name>
    <dbReference type="NCBI Taxonomy" id="147828"/>
    <lineage>
        <taxon>Eukaryota</taxon>
        <taxon>Metazoa</taxon>
        <taxon>Spiralia</taxon>
        <taxon>Lophotrochozoa</taxon>
        <taxon>Platyhelminthes</taxon>
        <taxon>Trematoda</taxon>
        <taxon>Digenea</taxon>
        <taxon>Opisthorchiida</taxon>
        <taxon>Opisthorchiata</taxon>
        <taxon>Opisthorchiidae</taxon>
        <taxon>Opisthorchis</taxon>
    </lineage>
</organism>
<dbReference type="OrthoDB" id="27389at2759"/>
<evidence type="ECO:0000313" key="4">
    <source>
        <dbReference type="Proteomes" id="UP000308267"/>
    </source>
</evidence>
<dbReference type="SMART" id="SM00324">
    <property type="entry name" value="RhoGAP"/>
    <property type="match status" value="1"/>
</dbReference>
<gene>
    <name evidence="3" type="ORF">CRM22_008510</name>
</gene>
<evidence type="ECO:0000256" key="1">
    <source>
        <dbReference type="SAM" id="MobiDB-lite"/>
    </source>
</evidence>
<dbReference type="GO" id="GO:0007165">
    <property type="term" value="P:signal transduction"/>
    <property type="evidence" value="ECO:0007669"/>
    <property type="project" value="InterPro"/>
</dbReference>
<feature type="region of interest" description="Disordered" evidence="1">
    <location>
        <begin position="1262"/>
        <end position="1293"/>
    </location>
</feature>
<dbReference type="SUPFAM" id="SSF48350">
    <property type="entry name" value="GTPase activation domain, GAP"/>
    <property type="match status" value="1"/>
</dbReference>
<accession>A0A4S2LAV5</accession>
<dbReference type="EMBL" id="SJOL01008365">
    <property type="protein sequence ID" value="TGZ60472.1"/>
    <property type="molecule type" value="Genomic_DNA"/>
</dbReference>
<feature type="region of interest" description="Disordered" evidence="1">
    <location>
        <begin position="1479"/>
        <end position="1516"/>
    </location>
</feature>
<feature type="compositionally biased region" description="Basic residues" evidence="1">
    <location>
        <begin position="774"/>
        <end position="783"/>
    </location>
</feature>
<feature type="domain" description="Rho-GAP" evidence="2">
    <location>
        <begin position="840"/>
        <end position="1033"/>
    </location>
</feature>
<feature type="compositionally biased region" description="Basic residues" evidence="1">
    <location>
        <begin position="1282"/>
        <end position="1293"/>
    </location>
</feature>
<dbReference type="CDD" id="cd00159">
    <property type="entry name" value="RhoGAP"/>
    <property type="match status" value="1"/>
</dbReference>
<feature type="region of interest" description="Disordered" evidence="1">
    <location>
        <begin position="81"/>
        <end position="108"/>
    </location>
</feature>
<protein>
    <recommendedName>
        <fullName evidence="2">Rho-GAP domain-containing protein</fullName>
    </recommendedName>
</protein>
<proteinExistence type="predicted"/>
<reference evidence="3 4" key="1">
    <citation type="journal article" date="2019" name="BMC Genomics">
        <title>New insights from Opisthorchis felineus genome: update on genomics of the epidemiologically important liver flukes.</title>
        <authorList>
            <person name="Ershov N.I."/>
            <person name="Mordvinov V.A."/>
            <person name="Prokhortchouk E.B."/>
            <person name="Pakharukova M.Y."/>
            <person name="Gunbin K.V."/>
            <person name="Ustyantsev K."/>
            <person name="Genaev M.A."/>
            <person name="Blinov A.G."/>
            <person name="Mazur A."/>
            <person name="Boulygina E."/>
            <person name="Tsygankova S."/>
            <person name="Khrameeva E."/>
            <person name="Chekanov N."/>
            <person name="Fan G."/>
            <person name="Xiao A."/>
            <person name="Zhang H."/>
            <person name="Xu X."/>
            <person name="Yang H."/>
            <person name="Solovyev V."/>
            <person name="Lee S.M."/>
            <person name="Liu X."/>
            <person name="Afonnikov D.A."/>
            <person name="Skryabin K.G."/>
        </authorList>
    </citation>
    <scope>NUCLEOTIDE SEQUENCE [LARGE SCALE GENOMIC DNA]</scope>
    <source>
        <strain evidence="3">AK-0245</strain>
        <tissue evidence="3">Whole organism</tissue>
    </source>
</reference>
<sequence>MVNSETSTMQEPREIFRRFRPQIAPVRAHVRLRNHRSLFNLNRSSLEETNMPLEEAKKPPSKYSGLGRKVPRMFRWGGSKKATIGEPMTQGSGEPTRQPPEEGGFLGHLGIGHYIAADDNAFLNCESSEDTSGATNKGYSKSLVNLSSITPWSHANFDSVGILAPSTKTESDGESMSTSSNCDLLGASPALGTRPSLIDLRKKNTKNATPMPELIRSMFFTNIPLDDSSSTGPDTLTNCDGTSRTYLEIEDEPNAFLPALLITEASGIVPDKTYTIYQTSDYPGDLRSSIQWLEAGIKTSQRGRRSTRRRSPSVPKFAADLRTRRATPDGRRKSHCATSSPVRDGKSTEALNGPVTREPDFSEKAAPVLTKDEMKAIHTCLVKAYEKLEALTAGSKNGTSLSKTGVTNAWIIKSEPLSWHQSENALAQLVPELERPMQTTKELQKFYREEKILNFKIPFGWSDGNTELHDDNFRKSTLGLTTTHLFITESSIRKRSTHFLARFQYVLPLSQLWIYEGAARVKRKLELASFQNLITSSSAINPASENHQKAVPVSESESNADLSVSETDSEMLLIGCPPSENWIIRFPNSQIYKVWRRQLHDAISERRGILACRSLYVKILNQVADNQVVYKYLKVDIHTNVEELIIRALQSMNLDKSSDVQLLVRFIDDQGEQKEITLLGPENPFLIAVVLTYNMVSRMSADRSDSLSSSPTTSVFHTEPLDFLTKLVTDAVTQYVGTSDWDLFVSRLPTEDPLLPRDQVNAEFVLRAKEGTQKKGRRLRPRSMAKPSDLKKHPSNMSSFKPRKQKGELREKTKSSLALNDDFNKGLVSPLRGARSTGSLNLSSDQYEIFGRAPDKLWPDAKLPQSLVNLFVIIYHAGTEVEGIFRRSTALSQVQSMQLKVDANVEPINATNCPPLVAAGVLKRFFNEIPGHLLGDENWNEWVQVVRTPSVDERIPQMEALIKKLPKVNQTLLTLLIHLLAHIRDHEHLNRMSTDALGTVWGPNIIQRPNSVPNHEEALLATQIVVSLLHPQFTASILSDGTGPHRELLRYYQSIWQAMEAAQNELSYESTVRTSRTLSFRFSGLQEESSLASSIRSDASIVEDRLKKKVPSCHSPQQSNNTSSSAESQNASPVLTSSRLLHSPALTDRRQASYLPRRMLHLRPESVLPDQPASMRADTDSGNVMPQGNLSRCENPITTEKSKEAPPPIPPRTTRSVGTVIQMLPSKQRTEPTIPSTKSPVVLPRAKPRTKDIPSEIMLKQPENLQSQNLLSPQAPAPTTTNRRRRQGSRRKTLTVCYSGRSADTSSQLMAAREPSFRKKSPAPIFPQSDFDSQRNTLLDVRYPKDSVTSLDDTCLSALTPTPYQTHIVGNSKYGTGPSSPKQQHTTPIQSHKGVSTELQAATRFVETTAAEHVQRSPKSTFSPARGAFRLSPTASGKKAKPVKSSFTFNIPVTKTTAYVHPNDPRNLKMKQGDGLTEIEDSRRTCVRRQSSHASNVSTESNTIVSSSVENLRSTS</sequence>
<keyword evidence="4" id="KW-1185">Reference proteome</keyword>
<dbReference type="Gene3D" id="1.10.555.10">
    <property type="entry name" value="Rho GTPase activation protein"/>
    <property type="match status" value="1"/>
</dbReference>
<feature type="region of interest" description="Disordered" evidence="1">
    <location>
        <begin position="167"/>
        <end position="187"/>
    </location>
</feature>
<feature type="compositionally biased region" description="Polar residues" evidence="1">
    <location>
        <begin position="1114"/>
        <end position="1140"/>
    </location>
</feature>
<dbReference type="PANTHER" id="PTHR23179:SF3">
    <property type="entry name" value="RHO GTPASE-ACTIVATING PROTEIN 20"/>
    <property type="match status" value="1"/>
</dbReference>
<feature type="region of interest" description="Disordered" evidence="1">
    <location>
        <begin position="1411"/>
        <end position="1441"/>
    </location>
</feature>
<feature type="region of interest" description="Disordered" evidence="1">
    <location>
        <begin position="1108"/>
        <end position="1190"/>
    </location>
</feature>
<dbReference type="InterPro" id="IPR000198">
    <property type="entry name" value="RhoGAP_dom"/>
</dbReference>